<dbReference type="SUPFAM" id="SSF47874">
    <property type="entry name" value="Annexin"/>
    <property type="match status" value="1"/>
</dbReference>
<dbReference type="EMBL" id="JAPWTJ010000923">
    <property type="protein sequence ID" value="KAJ8974829.1"/>
    <property type="molecule type" value="Genomic_DNA"/>
</dbReference>
<evidence type="ECO:0000313" key="2">
    <source>
        <dbReference type="Proteomes" id="UP001162164"/>
    </source>
</evidence>
<gene>
    <name evidence="1" type="ORF">NQ317_019496</name>
</gene>
<name>A0ABQ9JB28_9CUCU</name>
<evidence type="ECO:0000313" key="1">
    <source>
        <dbReference type="EMBL" id="KAJ8974829.1"/>
    </source>
</evidence>
<protein>
    <submittedName>
        <fullName evidence="1">Uncharacterized protein</fullName>
    </submittedName>
</protein>
<comment type="caution">
    <text evidence="1">The sequence shown here is derived from an EMBL/GenBank/DDBJ whole genome shotgun (WGS) entry which is preliminary data.</text>
</comment>
<dbReference type="Gene3D" id="1.10.220.10">
    <property type="entry name" value="Annexin"/>
    <property type="match status" value="1"/>
</dbReference>
<dbReference type="Proteomes" id="UP001162164">
    <property type="component" value="Unassembled WGS sequence"/>
</dbReference>
<accession>A0ABQ9JB28</accession>
<keyword evidence="2" id="KW-1185">Reference proteome</keyword>
<reference evidence="1" key="1">
    <citation type="journal article" date="2023" name="Insect Mol. Biol.">
        <title>Genome sequencing provides insights into the evolution of gene families encoding plant cell wall-degrading enzymes in longhorned beetles.</title>
        <authorList>
            <person name="Shin N.R."/>
            <person name="Okamura Y."/>
            <person name="Kirsch R."/>
            <person name="Pauchet Y."/>
        </authorList>
    </citation>
    <scope>NUCLEOTIDE SEQUENCE</scope>
    <source>
        <strain evidence="1">MMC_N1</strain>
    </source>
</reference>
<dbReference type="InterPro" id="IPR037104">
    <property type="entry name" value="Annexin_sf"/>
</dbReference>
<organism evidence="1 2">
    <name type="scientific">Molorchus minor</name>
    <dbReference type="NCBI Taxonomy" id="1323400"/>
    <lineage>
        <taxon>Eukaryota</taxon>
        <taxon>Metazoa</taxon>
        <taxon>Ecdysozoa</taxon>
        <taxon>Arthropoda</taxon>
        <taxon>Hexapoda</taxon>
        <taxon>Insecta</taxon>
        <taxon>Pterygota</taxon>
        <taxon>Neoptera</taxon>
        <taxon>Endopterygota</taxon>
        <taxon>Coleoptera</taxon>
        <taxon>Polyphaga</taxon>
        <taxon>Cucujiformia</taxon>
        <taxon>Chrysomeloidea</taxon>
        <taxon>Cerambycidae</taxon>
        <taxon>Lamiinae</taxon>
        <taxon>Monochamini</taxon>
        <taxon>Molorchus</taxon>
    </lineage>
</organism>
<sequence length="75" mass="8543">MAGIGTDDRTLVRGIVVSRSEIDLEHIKKRMRPNPSKQEGHPLKCDYGDEKRPYHLYDETGVLCRDIALQGYENG</sequence>
<proteinExistence type="predicted"/>